<dbReference type="Proteomes" id="UP001418222">
    <property type="component" value="Unassembled WGS sequence"/>
</dbReference>
<comment type="caution">
    <text evidence="3">The sequence shown here is derived from an EMBL/GenBank/DDBJ whole genome shotgun (WGS) entry which is preliminary data.</text>
</comment>
<proteinExistence type="predicted"/>
<dbReference type="InterPro" id="IPR024752">
    <property type="entry name" value="Myb/SANT-like_dom"/>
</dbReference>
<feature type="compositionally biased region" description="Acidic residues" evidence="1">
    <location>
        <begin position="501"/>
        <end position="511"/>
    </location>
</feature>
<dbReference type="PANTHER" id="PTHR46929">
    <property type="entry name" value="EXPRESSED PROTEIN"/>
    <property type="match status" value="1"/>
</dbReference>
<accession>A0AAP0BRJ6</accession>
<evidence type="ECO:0000256" key="1">
    <source>
        <dbReference type="SAM" id="MobiDB-lite"/>
    </source>
</evidence>
<gene>
    <name evidence="3" type="ORF">KSP39_PZI007481</name>
</gene>
<dbReference type="EMBL" id="JBBWWQ010000005">
    <property type="protein sequence ID" value="KAK8947483.1"/>
    <property type="molecule type" value="Genomic_DNA"/>
</dbReference>
<evidence type="ECO:0000313" key="3">
    <source>
        <dbReference type="EMBL" id="KAK8947483.1"/>
    </source>
</evidence>
<evidence type="ECO:0000313" key="4">
    <source>
        <dbReference type="Proteomes" id="UP001418222"/>
    </source>
</evidence>
<feature type="region of interest" description="Disordered" evidence="1">
    <location>
        <begin position="483"/>
        <end position="519"/>
    </location>
</feature>
<feature type="domain" description="Myb/SANT-like" evidence="2">
    <location>
        <begin position="284"/>
        <end position="379"/>
    </location>
</feature>
<dbReference type="PANTHER" id="PTHR46929:SF3">
    <property type="entry name" value="MYB_SANT-LIKE DOMAIN-CONTAINING PROTEIN"/>
    <property type="match status" value="1"/>
</dbReference>
<reference evidence="3 4" key="1">
    <citation type="journal article" date="2022" name="Nat. Plants">
        <title>Genomes of leafy and leafless Platanthera orchids illuminate the evolution of mycoheterotrophy.</title>
        <authorList>
            <person name="Li M.H."/>
            <person name="Liu K.W."/>
            <person name="Li Z."/>
            <person name="Lu H.C."/>
            <person name="Ye Q.L."/>
            <person name="Zhang D."/>
            <person name="Wang J.Y."/>
            <person name="Li Y.F."/>
            <person name="Zhong Z.M."/>
            <person name="Liu X."/>
            <person name="Yu X."/>
            <person name="Liu D.K."/>
            <person name="Tu X.D."/>
            <person name="Liu B."/>
            <person name="Hao Y."/>
            <person name="Liao X.Y."/>
            <person name="Jiang Y.T."/>
            <person name="Sun W.H."/>
            <person name="Chen J."/>
            <person name="Chen Y.Q."/>
            <person name="Ai Y."/>
            <person name="Zhai J.W."/>
            <person name="Wu S.S."/>
            <person name="Zhou Z."/>
            <person name="Hsiao Y.Y."/>
            <person name="Wu W.L."/>
            <person name="Chen Y.Y."/>
            <person name="Lin Y.F."/>
            <person name="Hsu J.L."/>
            <person name="Li C.Y."/>
            <person name="Wang Z.W."/>
            <person name="Zhao X."/>
            <person name="Zhong W.Y."/>
            <person name="Ma X.K."/>
            <person name="Ma L."/>
            <person name="Huang J."/>
            <person name="Chen G.Z."/>
            <person name="Huang M.Z."/>
            <person name="Huang L."/>
            <person name="Peng D.H."/>
            <person name="Luo Y.B."/>
            <person name="Zou S.Q."/>
            <person name="Chen S.P."/>
            <person name="Lan S."/>
            <person name="Tsai W.C."/>
            <person name="Van de Peer Y."/>
            <person name="Liu Z.J."/>
        </authorList>
    </citation>
    <scope>NUCLEOTIDE SEQUENCE [LARGE SCALE GENOMIC DNA]</scope>
    <source>
        <strain evidence="3">Lor287</strain>
    </source>
</reference>
<dbReference type="AlphaFoldDB" id="A0AAP0BRJ6"/>
<dbReference type="Pfam" id="PF12776">
    <property type="entry name" value="Myb_DNA-bind_3"/>
    <property type="match status" value="1"/>
</dbReference>
<evidence type="ECO:0000259" key="2">
    <source>
        <dbReference type="Pfam" id="PF12776"/>
    </source>
</evidence>
<keyword evidence="4" id="KW-1185">Reference proteome</keyword>
<protein>
    <recommendedName>
        <fullName evidence="2">Myb/SANT-like domain-containing protein</fullName>
    </recommendedName>
</protein>
<name>A0AAP0BRJ6_9ASPA</name>
<organism evidence="3 4">
    <name type="scientific">Platanthera zijinensis</name>
    <dbReference type="NCBI Taxonomy" id="2320716"/>
    <lineage>
        <taxon>Eukaryota</taxon>
        <taxon>Viridiplantae</taxon>
        <taxon>Streptophyta</taxon>
        <taxon>Embryophyta</taxon>
        <taxon>Tracheophyta</taxon>
        <taxon>Spermatophyta</taxon>
        <taxon>Magnoliopsida</taxon>
        <taxon>Liliopsida</taxon>
        <taxon>Asparagales</taxon>
        <taxon>Orchidaceae</taxon>
        <taxon>Orchidoideae</taxon>
        <taxon>Orchideae</taxon>
        <taxon>Orchidinae</taxon>
        <taxon>Platanthera</taxon>
    </lineage>
</organism>
<sequence length="632" mass="72014">MHARYSENLFTCPARRSDSVVIKILRDGAASLLSVSRWCIGRGENITILADRWIQDRVLARWPTFIHSKLPDSMLLSEMLTENGEWNRSKLLQFFGPSLVDTIMQIPTYPAMGRDRLELNFQHNGKTIASMAYAACFPCPSADFSWLSRLGLRPRERQFWWRLARDAIPTRCWLLRRGLTDSAVCPWGCASPENRDHIMRGCSNIAAISCELHRWGIDMPAIQDWASFPALVSYTRQLTLGPLRVFCYVVYQHWRARNAKVHGLQQMDLGKEQAVKEKQKTYIHWTSEMDTALSSTLLDQLNLGNKGANGWKGVAFTTGITALWEECHVRMTKEKIMARLKTWNKYFQEISAMLDTSGFGWDWAKHVVKVDSAEVWVDYIRVRKTRPTPNIRWALADLEGNLGWALPCPYIYAIRQTLRPMLLSSSSALVPARLPRWSRPLEEEGIAAPQLAETIALERVAYPPGRGKPLHLLFGKSAEEHSGHSHKFAARSPPPGIDPTAAEEEADDEEGMVSPLPYPSDIEEYLDADGSGRTRQKRITEVLTKLVAMRQADSLTLTRLEKSVERWMVVVERDYTHLLGEQELHVECEETSPGRHIVRVRNQLRLANQGLTTLSSFHYPWVSLRSGRRGRG</sequence>